<keyword evidence="3" id="KW-1185">Reference proteome</keyword>
<evidence type="ECO:0000313" key="2">
    <source>
        <dbReference type="EMBL" id="CCX12591.1"/>
    </source>
</evidence>
<feature type="region of interest" description="Disordered" evidence="1">
    <location>
        <begin position="152"/>
        <end position="176"/>
    </location>
</feature>
<sequence>MQPMDDIFNNPKMQPMLLLSLDELLNKLQKQPMDDIFNRGSIQQAGLLPARIVDLEHVFQESDGTTILREKGPGASIYRLAPQPVKAPIKAPVYQPIQFPILAPIKAPVHQPIPFPILDPIKAPVRAPVYQPIAGGGGRFMDGNKPFVENRPPIQDDDEPIIRADPTDGDGPPTEYRPIGGGVNRVLGGYQPGGYNTQGGQRNWYLDDYYF</sequence>
<evidence type="ECO:0000256" key="1">
    <source>
        <dbReference type="SAM" id="MobiDB-lite"/>
    </source>
</evidence>
<accession>U4L5W1</accession>
<dbReference type="AlphaFoldDB" id="U4L5W1"/>
<proteinExistence type="predicted"/>
<evidence type="ECO:0000313" key="3">
    <source>
        <dbReference type="Proteomes" id="UP000018144"/>
    </source>
</evidence>
<protein>
    <submittedName>
        <fullName evidence="2">Uncharacterized protein</fullName>
    </submittedName>
</protein>
<name>U4L5W1_PYROM</name>
<organism evidence="2 3">
    <name type="scientific">Pyronema omphalodes (strain CBS 100304)</name>
    <name type="common">Pyronema confluens</name>
    <dbReference type="NCBI Taxonomy" id="1076935"/>
    <lineage>
        <taxon>Eukaryota</taxon>
        <taxon>Fungi</taxon>
        <taxon>Dikarya</taxon>
        <taxon>Ascomycota</taxon>
        <taxon>Pezizomycotina</taxon>
        <taxon>Pezizomycetes</taxon>
        <taxon>Pezizales</taxon>
        <taxon>Pyronemataceae</taxon>
        <taxon>Pyronema</taxon>
    </lineage>
</organism>
<dbReference type="EMBL" id="HF935720">
    <property type="protein sequence ID" value="CCX12591.1"/>
    <property type="molecule type" value="Genomic_DNA"/>
</dbReference>
<gene>
    <name evidence="2" type="ORF">PCON_12185</name>
</gene>
<reference evidence="2 3" key="1">
    <citation type="journal article" date="2013" name="PLoS Genet.">
        <title>The genome and development-dependent transcriptomes of Pyronema confluens: a window into fungal evolution.</title>
        <authorList>
            <person name="Traeger S."/>
            <person name="Altegoer F."/>
            <person name="Freitag M."/>
            <person name="Gabaldon T."/>
            <person name="Kempken F."/>
            <person name="Kumar A."/>
            <person name="Marcet-Houben M."/>
            <person name="Poggeler S."/>
            <person name="Stajich J.E."/>
            <person name="Nowrousian M."/>
        </authorList>
    </citation>
    <scope>NUCLEOTIDE SEQUENCE [LARGE SCALE GENOMIC DNA]</scope>
    <source>
        <strain evidence="3">CBS 100304</strain>
        <tissue evidence="2">Vegetative mycelium</tissue>
    </source>
</reference>
<dbReference type="Proteomes" id="UP000018144">
    <property type="component" value="Unassembled WGS sequence"/>
</dbReference>
<dbReference type="OrthoDB" id="10623447at2759"/>